<evidence type="ECO:0000256" key="1">
    <source>
        <dbReference type="ARBA" id="ARBA00005196"/>
    </source>
</evidence>
<feature type="site" description="Could be important to modulate the pK values of the two catalytic cysteine residues" evidence="8">
    <location>
        <position position="202"/>
    </location>
</feature>
<comment type="similarity">
    <text evidence="2 8">Belongs to the diaminopimelate epimerase family.</text>
</comment>
<dbReference type="EMBL" id="VFOR01000005">
    <property type="protein sequence ID" value="TQL56298.1"/>
    <property type="molecule type" value="Genomic_DNA"/>
</dbReference>
<dbReference type="Gene3D" id="3.10.310.10">
    <property type="entry name" value="Diaminopimelate Epimerase, Chain A, domain 1"/>
    <property type="match status" value="2"/>
</dbReference>
<comment type="caution">
    <text evidence="10">The sequence shown here is derived from an EMBL/GenBank/DDBJ whole genome shotgun (WGS) entry which is preliminary data.</text>
</comment>
<keyword evidence="8" id="KW-0963">Cytoplasm</keyword>
<dbReference type="NCBIfam" id="TIGR00652">
    <property type="entry name" value="DapF"/>
    <property type="match status" value="1"/>
</dbReference>
<dbReference type="UniPathway" id="UPA00034">
    <property type="reaction ID" value="UER00025"/>
</dbReference>
<keyword evidence="5 8" id="KW-0457">Lysine biosynthesis</keyword>
<feature type="site" description="Could be important to modulate the pK values of the two catalytic cysteine residues" evidence="8">
    <location>
        <position position="155"/>
    </location>
</feature>
<evidence type="ECO:0000256" key="7">
    <source>
        <dbReference type="ARBA" id="ARBA00051712"/>
    </source>
</evidence>
<comment type="pathway">
    <text evidence="1 8">Amino-acid biosynthesis; L-lysine biosynthesis via DAP pathway; DL-2,6-diaminopimelate from LL-2,6-diaminopimelate: step 1/1.</text>
</comment>
<feature type="active site" description="Proton donor" evidence="8">
    <location>
        <position position="82"/>
    </location>
</feature>
<comment type="subunit">
    <text evidence="8">Homodimer.</text>
</comment>
<dbReference type="PANTHER" id="PTHR31689:SF0">
    <property type="entry name" value="DIAMINOPIMELATE EPIMERASE"/>
    <property type="match status" value="1"/>
</dbReference>
<dbReference type="SUPFAM" id="SSF54506">
    <property type="entry name" value="Diaminopimelate epimerase-like"/>
    <property type="match status" value="2"/>
</dbReference>
<dbReference type="EC" id="5.1.1.7" evidence="3 8"/>
<comment type="subcellular location">
    <subcellularLocation>
        <location evidence="8">Cytoplasm</location>
    </subcellularLocation>
</comment>
<feature type="binding site" evidence="8">
    <location>
        <position position="153"/>
    </location>
    <ligand>
        <name>substrate</name>
    </ligand>
</feature>
<dbReference type="GO" id="GO:0005829">
    <property type="term" value="C:cytosol"/>
    <property type="evidence" value="ECO:0007669"/>
    <property type="project" value="TreeGrafter"/>
</dbReference>
<dbReference type="Proteomes" id="UP000316196">
    <property type="component" value="Unassembled WGS sequence"/>
</dbReference>
<evidence type="ECO:0000256" key="5">
    <source>
        <dbReference type="ARBA" id="ARBA00023154"/>
    </source>
</evidence>
<evidence type="ECO:0000256" key="2">
    <source>
        <dbReference type="ARBA" id="ARBA00010219"/>
    </source>
</evidence>
<keyword evidence="11" id="KW-1185">Reference proteome</keyword>
<dbReference type="OrthoDB" id="9805408at2"/>
<comment type="function">
    <text evidence="8">Catalyzes the stereoinversion of LL-2,6-diaminopimelate (L,L-DAP) to meso-diaminopimelate (meso-DAP), a precursor of L-lysine and an essential component of the bacterial peptidoglycan.</text>
</comment>
<evidence type="ECO:0000313" key="10">
    <source>
        <dbReference type="EMBL" id="TQL56298.1"/>
    </source>
</evidence>
<organism evidence="10 11">
    <name type="scientific">Propioniferax innocua</name>
    <dbReference type="NCBI Taxonomy" id="1753"/>
    <lineage>
        <taxon>Bacteria</taxon>
        <taxon>Bacillati</taxon>
        <taxon>Actinomycetota</taxon>
        <taxon>Actinomycetes</taxon>
        <taxon>Propionibacteriales</taxon>
        <taxon>Propionibacteriaceae</taxon>
        <taxon>Propioniferax</taxon>
    </lineage>
</organism>
<comment type="caution">
    <text evidence="8">Lacks conserved residue(s) required for the propagation of feature annotation.</text>
</comment>
<feature type="binding site" evidence="8">
    <location>
        <begin position="83"/>
        <end position="84"/>
    </location>
    <ligand>
        <name>substrate</name>
    </ligand>
</feature>
<feature type="binding site" evidence="8">
    <location>
        <position position="184"/>
    </location>
    <ligand>
        <name>substrate</name>
    </ligand>
</feature>
<dbReference type="PANTHER" id="PTHR31689">
    <property type="entry name" value="DIAMINOPIMELATE EPIMERASE, CHLOROPLASTIC"/>
    <property type="match status" value="1"/>
</dbReference>
<proteinExistence type="inferred from homology"/>
<dbReference type="PROSITE" id="PS01326">
    <property type="entry name" value="DAP_EPIMERASE"/>
    <property type="match status" value="1"/>
</dbReference>
<gene>
    <name evidence="8" type="primary">dapF</name>
    <name evidence="10" type="ORF">FB460_2603</name>
</gene>
<dbReference type="Pfam" id="PF01678">
    <property type="entry name" value="DAP_epimerase"/>
    <property type="match status" value="2"/>
</dbReference>
<comment type="catalytic activity">
    <reaction evidence="7 8">
        <text>(2S,6S)-2,6-diaminopimelate = meso-2,6-diaminopimelate</text>
        <dbReference type="Rhea" id="RHEA:15393"/>
        <dbReference type="ChEBI" id="CHEBI:57609"/>
        <dbReference type="ChEBI" id="CHEBI:57791"/>
        <dbReference type="EC" id="5.1.1.7"/>
    </reaction>
</comment>
<dbReference type="GO" id="GO:0009089">
    <property type="term" value="P:lysine biosynthetic process via diaminopimelate"/>
    <property type="evidence" value="ECO:0007669"/>
    <property type="project" value="UniProtKB-UniRule"/>
</dbReference>
<evidence type="ECO:0000256" key="9">
    <source>
        <dbReference type="PROSITE-ProRule" id="PRU10125"/>
    </source>
</evidence>
<feature type="binding site" evidence="8">
    <location>
        <begin position="202"/>
        <end position="203"/>
    </location>
    <ligand>
        <name>substrate</name>
    </ligand>
</feature>
<dbReference type="AlphaFoldDB" id="A0A542Z7I9"/>
<dbReference type="InterPro" id="IPR018510">
    <property type="entry name" value="DAP_epimerase_AS"/>
</dbReference>
<dbReference type="HAMAP" id="MF_00197">
    <property type="entry name" value="DAP_epimerase"/>
    <property type="match status" value="1"/>
</dbReference>
<feature type="binding site" evidence="8">
    <location>
        <position position="14"/>
    </location>
    <ligand>
        <name>substrate</name>
    </ligand>
</feature>
<name>A0A542Z7I9_9ACTN</name>
<evidence type="ECO:0000256" key="3">
    <source>
        <dbReference type="ARBA" id="ARBA00013080"/>
    </source>
</evidence>
<evidence type="ECO:0000313" key="11">
    <source>
        <dbReference type="Proteomes" id="UP000316196"/>
    </source>
</evidence>
<sequence length="270" mass="28678">MRTWSFAKGHGTENDFVIIVDRHDLLSPGTDDVRYLCDRRVGVGGDGFLRAVKAEHIDGWDGDPDLWFMDYRNADGSLAEMCGNGIRVFARHLADEGLIGAEVSIATRAGAKQVSVLSDGRVRVDMSPVRLMAESRVTHGGCAYDAVGVDVGNPHAVCGTDDLEALDLTIAPEFDAEVYPAGTNVEFVCGLGDHHVAMRVFERGVGETRSCGTGTVAAATAARAWAGERDDASWRVDVPGGSLEIAFHGDAITMTGPAVLVAHGEVVLPD</sequence>
<dbReference type="InterPro" id="IPR001653">
    <property type="entry name" value="DAP_epimerase_DapF"/>
</dbReference>
<dbReference type="RefSeq" id="WP_142094604.1">
    <property type="nucleotide sequence ID" value="NZ_BAAAMD010000003.1"/>
</dbReference>
<evidence type="ECO:0000256" key="6">
    <source>
        <dbReference type="ARBA" id="ARBA00023235"/>
    </source>
</evidence>
<keyword evidence="4 8" id="KW-0028">Amino-acid biosynthesis</keyword>
<reference evidence="10 11" key="1">
    <citation type="submission" date="2019-06" db="EMBL/GenBank/DDBJ databases">
        <title>Sequencing the genomes of 1000 actinobacteria strains.</title>
        <authorList>
            <person name="Klenk H.-P."/>
        </authorList>
    </citation>
    <scope>NUCLEOTIDE SEQUENCE [LARGE SCALE GENOMIC DNA]</scope>
    <source>
        <strain evidence="10 11">DSM 8251</strain>
    </source>
</reference>
<keyword evidence="6 8" id="KW-0413">Isomerase</keyword>
<feature type="binding site" evidence="8">
    <location>
        <position position="73"/>
    </location>
    <ligand>
        <name>substrate</name>
    </ligand>
</feature>
<protein>
    <recommendedName>
        <fullName evidence="3 8">Diaminopimelate epimerase</fullName>
        <shortName evidence="8">DAP epimerase</shortName>
        <ecNumber evidence="3 8">5.1.1.7</ecNumber>
    </recommendedName>
    <alternativeName>
        <fullName evidence="8">PLP-independent amino acid racemase</fullName>
    </alternativeName>
</protein>
<dbReference type="GO" id="GO:0008837">
    <property type="term" value="F:diaminopimelate epimerase activity"/>
    <property type="evidence" value="ECO:0007669"/>
    <property type="project" value="UniProtKB-UniRule"/>
</dbReference>
<feature type="binding site" evidence="8">
    <location>
        <begin position="212"/>
        <end position="213"/>
    </location>
    <ligand>
        <name>substrate</name>
    </ligand>
</feature>
<evidence type="ECO:0000256" key="4">
    <source>
        <dbReference type="ARBA" id="ARBA00022605"/>
    </source>
</evidence>
<feature type="active site" evidence="9">
    <location>
        <position position="82"/>
    </location>
</feature>
<evidence type="ECO:0000256" key="8">
    <source>
        <dbReference type="HAMAP-Rule" id="MF_00197"/>
    </source>
</evidence>
<accession>A0A542Z7I9</accession>
<feature type="active site" description="Proton acceptor" evidence="8">
    <location>
        <position position="211"/>
    </location>
</feature>